<dbReference type="AlphaFoldDB" id="A0A1U9QPK8"/>
<organism evidence="1 2">
    <name type="scientific">Streptomyces niveus</name>
    <name type="common">Streptomyces spheroides</name>
    <dbReference type="NCBI Taxonomy" id="193462"/>
    <lineage>
        <taxon>Bacteria</taxon>
        <taxon>Bacillati</taxon>
        <taxon>Actinomycetota</taxon>
        <taxon>Actinomycetes</taxon>
        <taxon>Kitasatosporales</taxon>
        <taxon>Streptomycetaceae</taxon>
        <taxon>Streptomyces</taxon>
    </lineage>
</organism>
<dbReference type="OrthoDB" id="3868171at2"/>
<gene>
    <name evidence="1" type="ORF">BBN63_07455</name>
</gene>
<dbReference type="InterPro" id="IPR025851">
    <property type="entry name" value="SUKH-4"/>
</dbReference>
<name>A0A1U9QPK8_STRNV</name>
<dbReference type="Pfam" id="PF14435">
    <property type="entry name" value="SUKH-4"/>
    <property type="match status" value="1"/>
</dbReference>
<evidence type="ECO:0008006" key="3">
    <source>
        <dbReference type="Google" id="ProtNLM"/>
    </source>
</evidence>
<dbReference type="EMBL" id="CP018047">
    <property type="protein sequence ID" value="AQU66110.1"/>
    <property type="molecule type" value="Genomic_DNA"/>
</dbReference>
<sequence length="292" mass="31413">MPEPSRDPAVEQFGAEGMRRFHVGATFGVRLPEPTRTGLEETGVPVLVPPYFTAAGESDALQLGTFAAQAGLPRPALGFEGWPRVGHDGLAHLCVRPDGAVQAVMLEGGEEDLFVSSDLEAFNASLAVLDRVLPVIATSSGLAEAAGVFRELNEALRGIDAGAFGEREGWWPRVLDDVRHTLNFPFSAAFEYVDGAGEKHIVTGATGPGRAHPEELVWRELSDQGVAPGQVRRVFCELQACMMPGHYCAVWMQRLFPQAEFTHAFDYGSDAESREAGLKALITRAAEQAGRG</sequence>
<evidence type="ECO:0000313" key="1">
    <source>
        <dbReference type="EMBL" id="AQU66110.1"/>
    </source>
</evidence>
<proteinExistence type="predicted"/>
<dbReference type="KEGG" id="snw:BBN63_07455"/>
<evidence type="ECO:0000313" key="2">
    <source>
        <dbReference type="Proteomes" id="UP000189677"/>
    </source>
</evidence>
<protein>
    <recommendedName>
        <fullName evidence="3">SUKH-4 immunity protein</fullName>
    </recommendedName>
</protein>
<dbReference type="Pfam" id="PF14440">
    <property type="entry name" value="XOO_2897-deam"/>
    <property type="match status" value="1"/>
</dbReference>
<dbReference type="RefSeq" id="WP_078074637.1">
    <property type="nucleotide sequence ID" value="NZ_CP018047.1"/>
</dbReference>
<dbReference type="InterPro" id="IPR032722">
    <property type="entry name" value="Deaminase_XOO_2897"/>
</dbReference>
<reference evidence="1 2" key="1">
    <citation type="submission" date="2016-11" db="EMBL/GenBank/DDBJ databases">
        <title>Complete genome sequence of Streptomyces niveus SCSIO 3406.</title>
        <authorList>
            <person name="Zhu Q."/>
            <person name="Cheng W."/>
            <person name="Song Y."/>
            <person name="Li Q."/>
            <person name="Ju J."/>
        </authorList>
    </citation>
    <scope>NUCLEOTIDE SEQUENCE [LARGE SCALE GENOMIC DNA]</scope>
    <source>
        <strain evidence="1 2">SCSIO 3406</strain>
    </source>
</reference>
<dbReference type="Proteomes" id="UP000189677">
    <property type="component" value="Chromosome"/>
</dbReference>
<accession>A0A1U9QPK8</accession>
<keyword evidence="2" id="KW-1185">Reference proteome</keyword>